<organism evidence="3 4">
    <name type="scientific">Biomphalaria glabrata</name>
    <name type="common">Bloodfluke planorb</name>
    <name type="synonym">Freshwater snail</name>
    <dbReference type="NCBI Taxonomy" id="6526"/>
    <lineage>
        <taxon>Eukaryota</taxon>
        <taxon>Metazoa</taxon>
        <taxon>Spiralia</taxon>
        <taxon>Lophotrochozoa</taxon>
        <taxon>Mollusca</taxon>
        <taxon>Gastropoda</taxon>
        <taxon>Heterobranchia</taxon>
        <taxon>Euthyneura</taxon>
        <taxon>Panpulmonata</taxon>
        <taxon>Hygrophila</taxon>
        <taxon>Lymnaeoidea</taxon>
        <taxon>Planorbidae</taxon>
        <taxon>Biomphalaria</taxon>
    </lineage>
</organism>
<evidence type="ECO:0000313" key="3">
    <source>
        <dbReference type="Proteomes" id="UP001165740"/>
    </source>
</evidence>
<protein>
    <submittedName>
        <fullName evidence="4 5">Uncharacterized protein LOC129923546</fullName>
    </submittedName>
</protein>
<dbReference type="OrthoDB" id="10285250at2759"/>
<keyword evidence="2" id="KW-0472">Membrane</keyword>
<feature type="transmembrane region" description="Helical" evidence="2">
    <location>
        <begin position="12"/>
        <end position="30"/>
    </location>
</feature>
<reference evidence="4 5" key="1">
    <citation type="submission" date="2025-04" db="UniProtKB">
        <authorList>
            <consortium name="RefSeq"/>
        </authorList>
    </citation>
    <scope>IDENTIFICATION</scope>
</reference>
<keyword evidence="2" id="KW-0812">Transmembrane</keyword>
<feature type="transmembrane region" description="Helical" evidence="2">
    <location>
        <begin position="119"/>
        <end position="142"/>
    </location>
</feature>
<accession>A0A9W2Z711</accession>
<feature type="transmembrane region" description="Helical" evidence="2">
    <location>
        <begin position="42"/>
        <end position="67"/>
    </location>
</feature>
<feature type="transmembrane region" description="Helical" evidence="2">
    <location>
        <begin position="87"/>
        <end position="107"/>
    </location>
</feature>
<dbReference type="RefSeq" id="XP_055870866.1">
    <property type="nucleotide sequence ID" value="XM_056014891.1"/>
</dbReference>
<feature type="transmembrane region" description="Helical" evidence="2">
    <location>
        <begin position="154"/>
        <end position="175"/>
    </location>
</feature>
<dbReference type="GeneID" id="129923546"/>
<dbReference type="Proteomes" id="UP001165740">
    <property type="component" value="Chromosome 17"/>
</dbReference>
<evidence type="ECO:0000256" key="2">
    <source>
        <dbReference type="SAM" id="Phobius"/>
    </source>
</evidence>
<proteinExistence type="predicted"/>
<evidence type="ECO:0000256" key="1">
    <source>
        <dbReference type="SAM" id="MobiDB-lite"/>
    </source>
</evidence>
<keyword evidence="3" id="KW-1185">Reference proteome</keyword>
<feature type="transmembrane region" description="Helical" evidence="2">
    <location>
        <begin position="421"/>
        <end position="438"/>
    </location>
</feature>
<dbReference type="AlphaFoldDB" id="A0A9W2Z711"/>
<dbReference type="RefSeq" id="XP_055870865.1">
    <property type="nucleotide sequence ID" value="XM_056014890.1"/>
</dbReference>
<feature type="transmembrane region" description="Helical" evidence="2">
    <location>
        <begin position="383"/>
        <end position="401"/>
    </location>
</feature>
<evidence type="ECO:0000313" key="5">
    <source>
        <dbReference type="RefSeq" id="XP_055870866.1"/>
    </source>
</evidence>
<feature type="region of interest" description="Disordered" evidence="1">
    <location>
        <begin position="332"/>
        <end position="367"/>
    </location>
</feature>
<sequence>MTLSASNSQFCALFIILIVFVNVSLIVKHVRRGGFFDKCKVMILLSMATGNIVLALFPLVVLARFYYEKNYEPPYGLNVVTSSYVSHLLHFAHVIFLILLGAEPDILARKSLPASLSRLATALLMSCLPWVISVILVMPLFMVGYKLQHFASPITLLSMFCFLTLTSIISVIIFIRLKQTIFAQVVLRHQQRGVNLNTDQEGAPAYFIQQVSVVTPEQQNHCRDSYQQGPIMNPNQSTASGTVSNEYVEFQDLVDSGVYQNNYFEQNLMQQSHNYVNIPNPYDEILSQPLPQSQIHTLTDYQSPFPSMHQPLYRPQFHLPGIPLTPSAPYESIREGAQQVASRSRQPSSSNHNDNVARGDTFERPQTPEVMENFRLNSKKENAVLLTLCILNGCMVIPNMVYSAPHHNLFTQLSNESQGLFWLLISKSLLMPILLFVYSHK</sequence>
<feature type="compositionally biased region" description="Polar residues" evidence="1">
    <location>
        <begin position="339"/>
        <end position="354"/>
    </location>
</feature>
<evidence type="ECO:0000313" key="4">
    <source>
        <dbReference type="RefSeq" id="XP_055870865.1"/>
    </source>
</evidence>
<name>A0A9W2Z711_BIOGL</name>
<gene>
    <name evidence="4 5" type="primary">LOC129923546</name>
</gene>
<keyword evidence="2" id="KW-1133">Transmembrane helix</keyword>